<feature type="chain" id="PRO_5045786694" description="DUF5129 domain-containing protein" evidence="4">
    <location>
        <begin position="40"/>
        <end position="516"/>
    </location>
</feature>
<evidence type="ECO:0000313" key="7">
    <source>
        <dbReference type="Proteomes" id="UP000606115"/>
    </source>
</evidence>
<comment type="caution">
    <text evidence="6">The sequence shown here is derived from an EMBL/GenBank/DDBJ whole genome shotgun (WGS) entry which is preliminary data.</text>
</comment>
<keyword evidence="4" id="KW-0732">Signal</keyword>
<evidence type="ECO:0000256" key="1">
    <source>
        <dbReference type="SAM" id="Coils"/>
    </source>
</evidence>
<dbReference type="EMBL" id="BMKX01000002">
    <property type="protein sequence ID" value="GGJ57670.1"/>
    <property type="molecule type" value="Genomic_DNA"/>
</dbReference>
<dbReference type="InterPro" id="IPR033435">
    <property type="entry name" value="DUF5129"/>
</dbReference>
<name>A0ABQ2DHT8_9MICC</name>
<evidence type="ECO:0000256" key="3">
    <source>
        <dbReference type="SAM" id="Phobius"/>
    </source>
</evidence>
<proteinExistence type="predicted"/>
<feature type="signal peptide" evidence="4">
    <location>
        <begin position="1"/>
        <end position="39"/>
    </location>
</feature>
<evidence type="ECO:0000259" key="5">
    <source>
        <dbReference type="Pfam" id="PF17173"/>
    </source>
</evidence>
<protein>
    <recommendedName>
        <fullName evidence="5">DUF5129 domain-containing protein</fullName>
    </recommendedName>
</protein>
<evidence type="ECO:0000256" key="4">
    <source>
        <dbReference type="SAM" id="SignalP"/>
    </source>
</evidence>
<dbReference type="GeneID" id="303303922"/>
<keyword evidence="3" id="KW-1133">Transmembrane helix</keyword>
<dbReference type="Gene3D" id="3.10.310.50">
    <property type="match status" value="1"/>
</dbReference>
<reference evidence="7" key="1">
    <citation type="journal article" date="2019" name="Int. J. Syst. Evol. Microbiol.">
        <title>The Global Catalogue of Microorganisms (GCM) 10K type strain sequencing project: providing services to taxonomists for standard genome sequencing and annotation.</title>
        <authorList>
            <consortium name="The Broad Institute Genomics Platform"/>
            <consortium name="The Broad Institute Genome Sequencing Center for Infectious Disease"/>
            <person name="Wu L."/>
            <person name="Ma J."/>
        </authorList>
    </citation>
    <scope>NUCLEOTIDE SEQUENCE [LARGE SCALE GENOMIC DNA]</scope>
    <source>
        <strain evidence="7">CGMCC 1.3685</strain>
    </source>
</reference>
<dbReference type="Pfam" id="PF17173">
    <property type="entry name" value="DUF5129"/>
    <property type="match status" value="1"/>
</dbReference>
<dbReference type="Proteomes" id="UP000606115">
    <property type="component" value="Unassembled WGS sequence"/>
</dbReference>
<keyword evidence="3" id="KW-0812">Transmembrane</keyword>
<keyword evidence="3" id="KW-0472">Membrane</keyword>
<feature type="region of interest" description="Disordered" evidence="2">
    <location>
        <begin position="483"/>
        <end position="516"/>
    </location>
</feature>
<evidence type="ECO:0000313" key="6">
    <source>
        <dbReference type="EMBL" id="GGJ57670.1"/>
    </source>
</evidence>
<evidence type="ECO:0000256" key="2">
    <source>
        <dbReference type="SAM" id="MobiDB-lite"/>
    </source>
</evidence>
<feature type="domain" description="DUF5129" evidence="5">
    <location>
        <begin position="52"/>
        <end position="404"/>
    </location>
</feature>
<keyword evidence="1" id="KW-0175">Coiled coil</keyword>
<feature type="compositionally biased region" description="Low complexity" evidence="2">
    <location>
        <begin position="483"/>
        <end position="500"/>
    </location>
</feature>
<organism evidence="6 7">
    <name type="scientific">Glutamicibacter ardleyensis</name>
    <dbReference type="NCBI Taxonomy" id="225894"/>
    <lineage>
        <taxon>Bacteria</taxon>
        <taxon>Bacillati</taxon>
        <taxon>Actinomycetota</taxon>
        <taxon>Actinomycetes</taxon>
        <taxon>Micrococcales</taxon>
        <taxon>Micrococcaceae</taxon>
        <taxon>Glutamicibacter</taxon>
    </lineage>
</organism>
<accession>A0ABQ2DHT8</accession>
<feature type="coiled-coil region" evidence="1">
    <location>
        <begin position="376"/>
        <end position="421"/>
    </location>
</feature>
<dbReference type="RefSeq" id="WP_188684845.1">
    <property type="nucleotide sequence ID" value="NZ_BMKX01000002.1"/>
</dbReference>
<keyword evidence="7" id="KW-1185">Reference proteome</keyword>
<feature type="transmembrane region" description="Helical" evidence="3">
    <location>
        <begin position="193"/>
        <end position="215"/>
    </location>
</feature>
<gene>
    <name evidence="6" type="ORF">GCM10007173_15580</name>
</gene>
<feature type="compositionally biased region" description="Gly residues" evidence="2">
    <location>
        <begin position="501"/>
        <end position="516"/>
    </location>
</feature>
<sequence>MHQPQSTGLSSVAVAARRTVAAGFAATLLMASVIPGAYAAAAEPDTLESITVDDTANVLNEDKLRDAIEGLDFNEPTKVAVYTRNGEYSDDINTKTLDFARSSHSEWISDKPEDYGDYWADGYFIITLSVEDQGDGQVGTYFGEDRKVSEGQMGSIHEAGYEDFNAGRWSDGVIAVAERGSKIMNRPWYQHPALGWTVGLGGLGALGTVGITAAVRAHNRKRFSQALGEGTEHLTRVTLDLDATELAASTLPADAAHATVLASRFANFSADYRVVFSERQELEATTKKLRSRSVGVLRAKDFLSTAQTLDLTDDAIIDAASLYTRDANWEAAWRRQIAPLLEDLNALPELTENSTDAAEDGDEEVRASVAALNSFAAQARNQLQRLGDELKSESIEVDDALDALSDLRVQLTEKLDALANAQIVTYAKSPEEEEEMRTELKRSRYDATNQRPRAVGTILDVSYPAAMYWSVGSYSTGYSQAVSSVDSSRSSGGSSGVSQGYSGGGSFSGAGGSSHF</sequence>